<sequence length="117" mass="14042">MQSPEIERRLPVWEAMSDLFLDTEITEDRYRYIARRVIESGYGKEEVERILWLEVFPILESNLRNIVGEWAGFSRQWLRENIRISNEDSERPAASSVVDEITRCWARVCEFLPEEYR</sequence>
<dbReference type="EMBL" id="WBUI01000013">
    <property type="protein sequence ID" value="KAB2931625.1"/>
    <property type="molecule type" value="Genomic_DNA"/>
</dbReference>
<dbReference type="Pfam" id="PF23296">
    <property type="entry name" value="DUF7079"/>
    <property type="match status" value="1"/>
</dbReference>
<organism evidence="2 3">
    <name type="scientific">Leptonema illini</name>
    <dbReference type="NCBI Taxonomy" id="183"/>
    <lineage>
        <taxon>Bacteria</taxon>
        <taxon>Pseudomonadati</taxon>
        <taxon>Spirochaetota</taxon>
        <taxon>Spirochaetia</taxon>
        <taxon>Leptospirales</taxon>
        <taxon>Leptospiraceae</taxon>
        <taxon>Leptonema</taxon>
    </lineage>
</organism>
<comment type="caution">
    <text evidence="2">The sequence shown here is derived from an EMBL/GenBank/DDBJ whole genome shotgun (WGS) entry which is preliminary data.</text>
</comment>
<dbReference type="InterPro" id="IPR055507">
    <property type="entry name" value="DUF7079"/>
</dbReference>
<evidence type="ECO:0000313" key="2">
    <source>
        <dbReference type="EMBL" id="KAB2931625.1"/>
    </source>
</evidence>
<dbReference type="Proteomes" id="UP000460298">
    <property type="component" value="Unassembled WGS sequence"/>
</dbReference>
<feature type="domain" description="DUF7079" evidence="1">
    <location>
        <begin position="7"/>
        <end position="107"/>
    </location>
</feature>
<accession>A0A833LWW0</accession>
<name>A0A833LWW0_9LEPT</name>
<proteinExistence type="predicted"/>
<dbReference type="AlphaFoldDB" id="A0A833LWW0"/>
<protein>
    <recommendedName>
        <fullName evidence="1">DUF7079 domain-containing protein</fullName>
    </recommendedName>
</protein>
<gene>
    <name evidence="2" type="ORF">F9K24_13590</name>
</gene>
<evidence type="ECO:0000313" key="3">
    <source>
        <dbReference type="Proteomes" id="UP000460298"/>
    </source>
</evidence>
<evidence type="ECO:0000259" key="1">
    <source>
        <dbReference type="Pfam" id="PF23296"/>
    </source>
</evidence>
<reference evidence="2 3" key="1">
    <citation type="submission" date="2019-10" db="EMBL/GenBank/DDBJ databases">
        <title>Extracellular Electron Transfer in a Candidatus Methanoperedens spp. Enrichment Culture.</title>
        <authorList>
            <person name="Berger S."/>
            <person name="Rangel Shaw D."/>
            <person name="Berben T."/>
            <person name="In 'T Zandt M."/>
            <person name="Frank J."/>
            <person name="Reimann J."/>
            <person name="Jetten M.S.M."/>
            <person name="Welte C.U."/>
        </authorList>
    </citation>
    <scope>NUCLEOTIDE SEQUENCE [LARGE SCALE GENOMIC DNA]</scope>
    <source>
        <strain evidence="2">SB12</strain>
    </source>
</reference>